<dbReference type="PANTHER" id="PTHR43880">
    <property type="entry name" value="ALCOHOL DEHYDROGENASE"/>
    <property type="match status" value="1"/>
</dbReference>
<evidence type="ECO:0000256" key="4">
    <source>
        <dbReference type="ARBA" id="ARBA00023002"/>
    </source>
</evidence>
<evidence type="ECO:0000256" key="3">
    <source>
        <dbReference type="ARBA" id="ARBA00022833"/>
    </source>
</evidence>
<keyword evidence="9" id="KW-1185">Reference proteome</keyword>
<feature type="domain" description="Enoyl reductase (ER)" evidence="7">
    <location>
        <begin position="18"/>
        <end position="365"/>
    </location>
</feature>
<dbReference type="SUPFAM" id="SSF51735">
    <property type="entry name" value="NAD(P)-binding Rossmann-fold domains"/>
    <property type="match status" value="1"/>
</dbReference>
<comment type="similarity">
    <text evidence="1 6">Belongs to the zinc-containing alcohol dehydrogenase family.</text>
</comment>
<dbReference type="InterPro" id="IPR020843">
    <property type="entry name" value="ER"/>
</dbReference>
<evidence type="ECO:0000256" key="5">
    <source>
        <dbReference type="ARBA" id="ARBA00023027"/>
    </source>
</evidence>
<dbReference type="InterPro" id="IPR013154">
    <property type="entry name" value="ADH-like_N"/>
</dbReference>
<evidence type="ECO:0000256" key="6">
    <source>
        <dbReference type="RuleBase" id="RU361277"/>
    </source>
</evidence>
<dbReference type="InterPro" id="IPR013149">
    <property type="entry name" value="ADH-like_C"/>
</dbReference>
<dbReference type="InterPro" id="IPR002328">
    <property type="entry name" value="ADH_Zn_CS"/>
</dbReference>
<dbReference type="InterPro" id="IPR011032">
    <property type="entry name" value="GroES-like_sf"/>
</dbReference>
<evidence type="ECO:0000313" key="9">
    <source>
        <dbReference type="Proteomes" id="UP001500596"/>
    </source>
</evidence>
<dbReference type="Pfam" id="PF08240">
    <property type="entry name" value="ADH_N"/>
    <property type="match status" value="1"/>
</dbReference>
<dbReference type="PANTHER" id="PTHR43880:SF12">
    <property type="entry name" value="ALCOHOL DEHYDROGENASE CLASS-3"/>
    <property type="match status" value="1"/>
</dbReference>
<reference evidence="8 9" key="1">
    <citation type="journal article" date="2019" name="Int. J. Syst. Evol. Microbiol.">
        <title>The Global Catalogue of Microorganisms (GCM) 10K type strain sequencing project: providing services to taxonomists for standard genome sequencing and annotation.</title>
        <authorList>
            <consortium name="The Broad Institute Genomics Platform"/>
            <consortium name="The Broad Institute Genome Sequencing Center for Infectious Disease"/>
            <person name="Wu L."/>
            <person name="Ma J."/>
        </authorList>
    </citation>
    <scope>NUCLEOTIDE SEQUENCE [LARGE SCALE GENOMIC DNA]</scope>
    <source>
        <strain evidence="8 9">JCM 15575</strain>
    </source>
</reference>
<name>A0ABN2HBF0_9MICO</name>
<protein>
    <submittedName>
        <fullName evidence="8">Alcohol dehydrogenase catalytic domain-containing protein</fullName>
    </submittedName>
</protein>
<dbReference type="PROSITE" id="PS00059">
    <property type="entry name" value="ADH_ZINC"/>
    <property type="match status" value="1"/>
</dbReference>
<keyword evidence="5" id="KW-0520">NAD</keyword>
<evidence type="ECO:0000256" key="1">
    <source>
        <dbReference type="ARBA" id="ARBA00008072"/>
    </source>
</evidence>
<evidence type="ECO:0000313" key="8">
    <source>
        <dbReference type="EMBL" id="GAA1684569.1"/>
    </source>
</evidence>
<dbReference type="Pfam" id="PF00107">
    <property type="entry name" value="ADH_zinc_N"/>
    <property type="match status" value="1"/>
</dbReference>
<keyword evidence="4" id="KW-0560">Oxidoreductase</keyword>
<comment type="cofactor">
    <cofactor evidence="6">
        <name>Zn(2+)</name>
        <dbReference type="ChEBI" id="CHEBI:29105"/>
    </cofactor>
</comment>
<proteinExistence type="inferred from homology"/>
<dbReference type="EMBL" id="BAAAPK010000001">
    <property type="protein sequence ID" value="GAA1684569.1"/>
    <property type="molecule type" value="Genomic_DNA"/>
</dbReference>
<dbReference type="Proteomes" id="UP001500596">
    <property type="component" value="Unassembled WGS sequence"/>
</dbReference>
<dbReference type="SMART" id="SM00829">
    <property type="entry name" value="PKS_ER"/>
    <property type="match status" value="1"/>
</dbReference>
<sequence>MRVTGAVLERSGAERPYSASRPLVVEDIELEAPGASEVLIRVEAAGVCHSDLSVVNGDRPRPLPMLLGHEAAGVVEAVGDDVHDLRPGDAVVASFLPRCGSCPECATDGRVPCRNGSAANGAGELLGGGRRLTRRGEPIAHHLGVSGFATHAVLHRSSLVAVGDGVPADVAALMGCAVLTGGGAIVNVVRPLAGQRVIVVGLGGVGMAGLLTALAHDGVEVVGVDAAPAKLEAALALGAHAVYSPADAIAAGINGDGVLEAAGSARAFETALALTAIGGAMVTVGLPHPDARAAVSPLDLVAGARTITGSYLGSAVPARDIPRFVEWWRNGRLPVERLISSSVPLAQINEAMDELSEGRATRQIITMG</sequence>
<keyword evidence="3 6" id="KW-0862">Zinc</keyword>
<keyword evidence="2 6" id="KW-0479">Metal-binding</keyword>
<dbReference type="Gene3D" id="3.40.50.720">
    <property type="entry name" value="NAD(P)-binding Rossmann-like Domain"/>
    <property type="match status" value="1"/>
</dbReference>
<accession>A0ABN2HBF0</accession>
<dbReference type="Gene3D" id="3.90.180.10">
    <property type="entry name" value="Medium-chain alcohol dehydrogenases, catalytic domain"/>
    <property type="match status" value="1"/>
</dbReference>
<organism evidence="8 9">
    <name type="scientific">Microbacterium lacus</name>
    <dbReference type="NCBI Taxonomy" id="415217"/>
    <lineage>
        <taxon>Bacteria</taxon>
        <taxon>Bacillati</taxon>
        <taxon>Actinomycetota</taxon>
        <taxon>Actinomycetes</taxon>
        <taxon>Micrococcales</taxon>
        <taxon>Microbacteriaceae</taxon>
        <taxon>Microbacterium</taxon>
    </lineage>
</organism>
<dbReference type="InterPro" id="IPR036291">
    <property type="entry name" value="NAD(P)-bd_dom_sf"/>
</dbReference>
<evidence type="ECO:0000256" key="2">
    <source>
        <dbReference type="ARBA" id="ARBA00022723"/>
    </source>
</evidence>
<dbReference type="SUPFAM" id="SSF50129">
    <property type="entry name" value="GroES-like"/>
    <property type="match status" value="2"/>
</dbReference>
<evidence type="ECO:0000259" key="7">
    <source>
        <dbReference type="SMART" id="SM00829"/>
    </source>
</evidence>
<gene>
    <name evidence="8" type="ORF">GCM10009807_30460</name>
</gene>
<dbReference type="RefSeq" id="WP_344055735.1">
    <property type="nucleotide sequence ID" value="NZ_BAAAPK010000001.1"/>
</dbReference>
<comment type="caution">
    <text evidence="8">The sequence shown here is derived from an EMBL/GenBank/DDBJ whole genome shotgun (WGS) entry which is preliminary data.</text>
</comment>